<feature type="transmembrane region" description="Helical" evidence="1">
    <location>
        <begin position="112"/>
        <end position="131"/>
    </location>
</feature>
<proteinExistence type="predicted"/>
<protein>
    <submittedName>
        <fullName evidence="2">Uncharacterized protein</fullName>
    </submittedName>
</protein>
<keyword evidence="1" id="KW-0472">Membrane</keyword>
<dbReference type="AlphaFoldDB" id="A0A6C0IXZ0"/>
<keyword evidence="1" id="KW-0812">Transmembrane</keyword>
<sequence length="195" mass="22007">MFTEKSKDLLKGSITKTATVSIVTQLVTKFLLKTNIDIFNETWLKNTLATMAGFAIHDLLTYKLNGLYKFKDKKKQKALKDVLYFGTMLISKELILSFINNEQFHTNKLFPIGIALAGYIIYNMFIGDKIVSQLGNNKTKLVVAIEDMAKTSLALLVSDFIPDQDIELTNLPILFGLLVSIPVYHLVTRPMIIDN</sequence>
<accession>A0A6C0IXZ0</accession>
<name>A0A6C0IXZ0_9ZZZZ</name>
<keyword evidence="1" id="KW-1133">Transmembrane helix</keyword>
<organism evidence="2">
    <name type="scientific">viral metagenome</name>
    <dbReference type="NCBI Taxonomy" id="1070528"/>
    <lineage>
        <taxon>unclassified sequences</taxon>
        <taxon>metagenomes</taxon>
        <taxon>organismal metagenomes</taxon>
    </lineage>
</organism>
<dbReference type="EMBL" id="MN740256">
    <property type="protein sequence ID" value="QHT96343.1"/>
    <property type="molecule type" value="Genomic_DNA"/>
</dbReference>
<evidence type="ECO:0000313" key="2">
    <source>
        <dbReference type="EMBL" id="QHT96343.1"/>
    </source>
</evidence>
<evidence type="ECO:0000256" key="1">
    <source>
        <dbReference type="SAM" id="Phobius"/>
    </source>
</evidence>
<reference evidence="2" key="1">
    <citation type="journal article" date="2020" name="Nature">
        <title>Giant virus diversity and host interactions through global metagenomics.</title>
        <authorList>
            <person name="Schulz F."/>
            <person name="Roux S."/>
            <person name="Paez-Espino D."/>
            <person name="Jungbluth S."/>
            <person name="Walsh D.A."/>
            <person name="Denef V.J."/>
            <person name="McMahon K.D."/>
            <person name="Konstantinidis K.T."/>
            <person name="Eloe-Fadrosh E.A."/>
            <person name="Kyrpides N.C."/>
            <person name="Woyke T."/>
        </authorList>
    </citation>
    <scope>NUCLEOTIDE SEQUENCE</scope>
    <source>
        <strain evidence="2">GVMAG-M-3300024302-11</strain>
    </source>
</reference>
<feature type="transmembrane region" description="Helical" evidence="1">
    <location>
        <begin position="82"/>
        <end position="100"/>
    </location>
</feature>